<feature type="transmembrane region" description="Helical" evidence="1">
    <location>
        <begin position="191"/>
        <end position="210"/>
    </location>
</feature>
<organism evidence="2 3">
    <name type="scientific">Streptomyces niveiscabiei</name>
    <dbReference type="NCBI Taxonomy" id="164115"/>
    <lineage>
        <taxon>Bacteria</taxon>
        <taxon>Bacillati</taxon>
        <taxon>Actinomycetota</taxon>
        <taxon>Actinomycetes</taxon>
        <taxon>Kitasatosporales</taxon>
        <taxon>Streptomycetaceae</taxon>
        <taxon>Streptomyces</taxon>
    </lineage>
</organism>
<accession>A0ABW9HW59</accession>
<evidence type="ECO:0000256" key="1">
    <source>
        <dbReference type="SAM" id="Phobius"/>
    </source>
</evidence>
<evidence type="ECO:0000313" key="2">
    <source>
        <dbReference type="EMBL" id="MFM9611673.1"/>
    </source>
</evidence>
<gene>
    <name evidence="2" type="ORF">ACKI18_23535</name>
</gene>
<evidence type="ECO:0008006" key="4">
    <source>
        <dbReference type="Google" id="ProtNLM"/>
    </source>
</evidence>
<proteinExistence type="predicted"/>
<comment type="caution">
    <text evidence="2">The sequence shown here is derived from an EMBL/GenBank/DDBJ whole genome shotgun (WGS) entry which is preliminary data.</text>
</comment>
<reference evidence="2 3" key="1">
    <citation type="submission" date="2024-12" db="EMBL/GenBank/DDBJ databases">
        <title>Forecasting of Potato common scab and diversities of Pathogenic streptomyces spp. in china.</title>
        <authorList>
            <person name="Handique U."/>
            <person name="Wu J."/>
        </authorList>
    </citation>
    <scope>NUCLEOTIDE SEQUENCE [LARGE SCALE GENOMIC DNA]</scope>
    <source>
        <strain evidence="2 3">ZRIMU1530</strain>
    </source>
</reference>
<feature type="transmembrane region" description="Helical" evidence="1">
    <location>
        <begin position="217"/>
        <end position="238"/>
    </location>
</feature>
<dbReference type="Proteomes" id="UP001631957">
    <property type="component" value="Unassembled WGS sequence"/>
</dbReference>
<dbReference type="RefSeq" id="WP_409123234.1">
    <property type="nucleotide sequence ID" value="NZ_JBJVNI010000012.1"/>
</dbReference>
<keyword evidence="1" id="KW-0472">Membrane</keyword>
<keyword evidence="1" id="KW-1133">Transmembrane helix</keyword>
<protein>
    <recommendedName>
        <fullName evidence="4">Integral membrane protein</fullName>
    </recommendedName>
</protein>
<sequence>MALTSVTRSTRSTRTTRTTVSAAFVALACLLAPLATLAAWASYDLRDQERYVRALAPLATDAAVRRTIVEGVARDAPGVPRRVVEDEVRRFTATTAYRAAWDEGNREAYTAVMRALEEPGRGVVGVVPGREGAVTAPGGVSARGVDGMRSEGTSGRQLAVGHGSFASSPVTLLPRQNLDALRRGYHVLDVAGFWLPVAAVAFAGAGIAVAGCRRRALTATALGTALGGALLGLAVAVARHLTLDGLTDPTHRLAAAAVYDALTETLRTASWLLLAGGLVVAGATWVTRVVRTRV</sequence>
<name>A0ABW9HW59_9ACTN</name>
<feature type="transmembrane region" description="Helical" evidence="1">
    <location>
        <begin position="269"/>
        <end position="290"/>
    </location>
</feature>
<evidence type="ECO:0000313" key="3">
    <source>
        <dbReference type="Proteomes" id="UP001631957"/>
    </source>
</evidence>
<keyword evidence="3" id="KW-1185">Reference proteome</keyword>
<dbReference type="EMBL" id="JBJVNI010000012">
    <property type="protein sequence ID" value="MFM9611673.1"/>
    <property type="molecule type" value="Genomic_DNA"/>
</dbReference>
<keyword evidence="1" id="KW-0812">Transmembrane</keyword>